<dbReference type="OrthoDB" id="5192168at2"/>
<evidence type="ECO:0000313" key="2">
    <source>
        <dbReference type="Proteomes" id="UP000277256"/>
    </source>
</evidence>
<sequence length="101" mass="10567">MKPTRGAVVRRGDTGSYGLVIANDMLHQVSDIVILCTVLRSETMAGHSPHAIPIEAADQHLYAIPVLVHTAPASAVAEVVGTADADQLRSVTRTLNAATSP</sequence>
<keyword evidence="2" id="KW-1185">Reference proteome</keyword>
<protein>
    <recommendedName>
        <fullName evidence="3">Type II toxin-antitoxin system PemK/MazF family toxin</fullName>
    </recommendedName>
</protein>
<dbReference type="AlphaFoldDB" id="A0A426URT5"/>
<evidence type="ECO:0000313" key="1">
    <source>
        <dbReference type="EMBL" id="RRR95798.1"/>
    </source>
</evidence>
<name>A0A426URT5_9ACTN</name>
<dbReference type="Proteomes" id="UP000277256">
    <property type="component" value="Unassembled WGS sequence"/>
</dbReference>
<dbReference type="EMBL" id="RSEB01000009">
    <property type="protein sequence ID" value="RRR95798.1"/>
    <property type="molecule type" value="Genomic_DNA"/>
</dbReference>
<dbReference type="RefSeq" id="WP_125250093.1">
    <property type="nucleotide sequence ID" value="NZ_RSEB01000009.1"/>
</dbReference>
<accession>A0A426URT5</accession>
<organism evidence="1 2">
    <name type="scientific">Glycomyces terrestris</name>
    <dbReference type="NCBI Taxonomy" id="2493553"/>
    <lineage>
        <taxon>Bacteria</taxon>
        <taxon>Bacillati</taxon>
        <taxon>Actinomycetota</taxon>
        <taxon>Actinomycetes</taxon>
        <taxon>Glycomycetales</taxon>
        <taxon>Glycomycetaceae</taxon>
        <taxon>Glycomyces</taxon>
    </lineage>
</organism>
<gene>
    <name evidence="1" type="ORF">EIW28_23170</name>
</gene>
<comment type="caution">
    <text evidence="1">The sequence shown here is derived from an EMBL/GenBank/DDBJ whole genome shotgun (WGS) entry which is preliminary data.</text>
</comment>
<reference evidence="1 2" key="1">
    <citation type="submission" date="2018-12" db="EMBL/GenBank/DDBJ databases">
        <title>Glycomyces sp. YIM 121974 draft genome.</title>
        <authorList>
            <person name="Li Q."/>
        </authorList>
    </citation>
    <scope>NUCLEOTIDE SEQUENCE [LARGE SCALE GENOMIC DNA]</scope>
    <source>
        <strain evidence="1 2">YIM 121974</strain>
    </source>
</reference>
<proteinExistence type="predicted"/>
<evidence type="ECO:0008006" key="3">
    <source>
        <dbReference type="Google" id="ProtNLM"/>
    </source>
</evidence>